<accession>A0A7J7LJL2</accession>
<keyword evidence="1" id="KW-0175">Coiled coil</keyword>
<sequence>MENNNNNEPSWDSLVFPPSDHEGLHIQQQQQRHIDDVVEDGKDDGPPISEPQLDQHGQSDLRIQLTRDSFVKKLKLGFEILRVKFTRIGRSYCCNLNTGGGGADSVAGCGVVAATLFVSLLWWRSSRRCRSERMNRLMVLLRDQNEKITQLLDQVRRLNEILSAHGRASNRDQIQCWGSLDKVLKWYQWIAKYPTLKRLVDDMGFEEFLPIKAETSDNCLIHVLVKWWWPFTHRFHFPCGELGFTPLDFVMLMGLFLGMGLELPYDDKYSRFDEAEKMFSGITTNDIRYGKITLAYLKTWKAALNPELNNYSQDMDIVYEGAFIVYMMGNIFFSNASTSLLAGYLEALTDHHIIGASKFDWGTPIIVDLYQGLDEVSVLKNGKRKTSVLEFWFFEYCRVGMYLVKVLNCNHVYPLM</sequence>
<dbReference type="PANTHER" id="PTHR37206:SF4">
    <property type="entry name" value="TRANSMEMBRANE PROTEIN"/>
    <property type="match status" value="1"/>
</dbReference>
<comment type="caution">
    <text evidence="4">The sequence shown here is derived from an EMBL/GenBank/DDBJ whole genome shotgun (WGS) entry which is preliminary data.</text>
</comment>
<gene>
    <name evidence="4" type="ORF">GIB67_018443</name>
</gene>
<proteinExistence type="predicted"/>
<feature type="coiled-coil region" evidence="1">
    <location>
        <begin position="134"/>
        <end position="161"/>
    </location>
</feature>
<feature type="compositionally biased region" description="Polar residues" evidence="2">
    <location>
        <begin position="1"/>
        <end position="10"/>
    </location>
</feature>
<dbReference type="PANTHER" id="PTHR37206">
    <property type="entry name" value="TRANSMEMBRANE PROTEIN"/>
    <property type="match status" value="1"/>
</dbReference>
<dbReference type="InterPro" id="IPR019557">
    <property type="entry name" value="AminoTfrase-like_pln_mobile"/>
</dbReference>
<evidence type="ECO:0000313" key="4">
    <source>
        <dbReference type="EMBL" id="KAF6142732.1"/>
    </source>
</evidence>
<protein>
    <recommendedName>
        <fullName evidence="3">Aminotransferase-like plant mobile domain-containing protein</fullName>
    </recommendedName>
</protein>
<feature type="compositionally biased region" description="Basic and acidic residues" evidence="2">
    <location>
        <begin position="32"/>
        <end position="45"/>
    </location>
</feature>
<keyword evidence="5" id="KW-1185">Reference proteome</keyword>
<evidence type="ECO:0000259" key="3">
    <source>
        <dbReference type="Pfam" id="PF10536"/>
    </source>
</evidence>
<name>A0A7J7LJL2_9MAGN</name>
<dbReference type="Proteomes" id="UP000541444">
    <property type="component" value="Unassembled WGS sequence"/>
</dbReference>
<dbReference type="Pfam" id="PF10536">
    <property type="entry name" value="PMD"/>
    <property type="match status" value="1"/>
</dbReference>
<dbReference type="OrthoDB" id="734536at2759"/>
<feature type="domain" description="Aminotransferase-like plant mobile" evidence="3">
    <location>
        <begin position="216"/>
        <end position="397"/>
    </location>
</feature>
<feature type="region of interest" description="Disordered" evidence="2">
    <location>
        <begin position="1"/>
        <end position="59"/>
    </location>
</feature>
<organism evidence="4 5">
    <name type="scientific">Kingdonia uniflora</name>
    <dbReference type="NCBI Taxonomy" id="39325"/>
    <lineage>
        <taxon>Eukaryota</taxon>
        <taxon>Viridiplantae</taxon>
        <taxon>Streptophyta</taxon>
        <taxon>Embryophyta</taxon>
        <taxon>Tracheophyta</taxon>
        <taxon>Spermatophyta</taxon>
        <taxon>Magnoliopsida</taxon>
        <taxon>Ranunculales</taxon>
        <taxon>Circaeasteraceae</taxon>
        <taxon>Kingdonia</taxon>
    </lineage>
</organism>
<evidence type="ECO:0000313" key="5">
    <source>
        <dbReference type="Proteomes" id="UP000541444"/>
    </source>
</evidence>
<evidence type="ECO:0000256" key="2">
    <source>
        <dbReference type="SAM" id="MobiDB-lite"/>
    </source>
</evidence>
<dbReference type="EMBL" id="JACGCM010002247">
    <property type="protein sequence ID" value="KAF6142732.1"/>
    <property type="molecule type" value="Genomic_DNA"/>
</dbReference>
<feature type="non-terminal residue" evidence="4">
    <location>
        <position position="1"/>
    </location>
</feature>
<reference evidence="4 5" key="1">
    <citation type="journal article" date="2020" name="IScience">
        <title>Genome Sequencing of the Endangered Kingdonia uniflora (Circaeasteraceae, Ranunculales) Reveals Potential Mechanisms of Evolutionary Specialization.</title>
        <authorList>
            <person name="Sun Y."/>
            <person name="Deng T."/>
            <person name="Zhang A."/>
            <person name="Moore M.J."/>
            <person name="Landis J.B."/>
            <person name="Lin N."/>
            <person name="Zhang H."/>
            <person name="Zhang X."/>
            <person name="Huang J."/>
            <person name="Zhang X."/>
            <person name="Sun H."/>
            <person name="Wang H."/>
        </authorList>
    </citation>
    <scope>NUCLEOTIDE SEQUENCE [LARGE SCALE GENOMIC DNA]</scope>
    <source>
        <strain evidence="4">TB1705</strain>
        <tissue evidence="4">Leaf</tissue>
    </source>
</reference>
<dbReference type="AlphaFoldDB" id="A0A7J7LJL2"/>
<evidence type="ECO:0000256" key="1">
    <source>
        <dbReference type="SAM" id="Coils"/>
    </source>
</evidence>